<dbReference type="InterPro" id="IPR016181">
    <property type="entry name" value="Acyl_CoA_acyltransferase"/>
</dbReference>
<dbReference type="CDD" id="cd04301">
    <property type="entry name" value="NAT_SF"/>
    <property type="match status" value="1"/>
</dbReference>
<dbReference type="VEuPathDB" id="TrichDB:TRFO_38630"/>
<name>A0A1J4J9F3_9EUKA</name>
<evidence type="ECO:0000259" key="1">
    <source>
        <dbReference type="PROSITE" id="PS51186"/>
    </source>
</evidence>
<organism evidence="2 3">
    <name type="scientific">Tritrichomonas foetus</name>
    <dbReference type="NCBI Taxonomy" id="1144522"/>
    <lineage>
        <taxon>Eukaryota</taxon>
        <taxon>Metamonada</taxon>
        <taxon>Parabasalia</taxon>
        <taxon>Tritrichomonadida</taxon>
        <taxon>Tritrichomonadidae</taxon>
        <taxon>Tritrichomonas</taxon>
    </lineage>
</organism>
<dbReference type="EMBL" id="MLAK01001258">
    <property type="protein sequence ID" value="OHS95289.1"/>
    <property type="molecule type" value="Genomic_DNA"/>
</dbReference>
<dbReference type="AlphaFoldDB" id="A0A1J4J9F3"/>
<dbReference type="InterPro" id="IPR000182">
    <property type="entry name" value="GNAT_dom"/>
</dbReference>
<evidence type="ECO:0000313" key="3">
    <source>
        <dbReference type="Proteomes" id="UP000179807"/>
    </source>
</evidence>
<dbReference type="Proteomes" id="UP000179807">
    <property type="component" value="Unassembled WGS sequence"/>
</dbReference>
<dbReference type="RefSeq" id="XP_068348426.1">
    <property type="nucleotide sequence ID" value="XM_068512164.1"/>
</dbReference>
<comment type="caution">
    <text evidence="2">The sequence shown here is derived from an EMBL/GenBank/DDBJ whole genome shotgun (WGS) entry which is preliminary data.</text>
</comment>
<gene>
    <name evidence="2" type="ORF">TRFO_38630</name>
</gene>
<dbReference type="PANTHER" id="PTHR43415:SF3">
    <property type="entry name" value="GNAT-FAMILY ACETYLTRANSFERASE"/>
    <property type="match status" value="1"/>
</dbReference>
<dbReference type="OrthoDB" id="47374at2759"/>
<dbReference type="SUPFAM" id="SSF55729">
    <property type="entry name" value="Acyl-CoA N-acyltransferases (Nat)"/>
    <property type="match status" value="1"/>
</dbReference>
<dbReference type="PROSITE" id="PS51186">
    <property type="entry name" value="GNAT"/>
    <property type="match status" value="1"/>
</dbReference>
<proteinExistence type="predicted"/>
<dbReference type="GO" id="GO:0016747">
    <property type="term" value="F:acyltransferase activity, transferring groups other than amino-acyl groups"/>
    <property type="evidence" value="ECO:0007669"/>
    <property type="project" value="InterPro"/>
</dbReference>
<protein>
    <submittedName>
        <fullName evidence="2">Acetyltransferase</fullName>
    </submittedName>
</protein>
<keyword evidence="3" id="KW-1185">Reference proteome</keyword>
<sequence length="183" mass="21306">MILITNTSLFFEKREMLAGKSVIPMGKQFHEMAKLAEGILREHYSKFHPMSRVDSWIKAAQSCEKIQEDSTSGMEYYFLKVGHKNVGYIAVKPENEKKRLFLSKFYIDHQYRGNGVGRHAINFLEKLGKEKNMKDIYCYCSKYNTESLKAYEKLGFYIEADIITPVEGSDRVCEENIMTKKIM</sequence>
<dbReference type="Gene3D" id="3.40.630.30">
    <property type="match status" value="1"/>
</dbReference>
<dbReference type="PANTHER" id="PTHR43415">
    <property type="entry name" value="SPERMIDINE N(1)-ACETYLTRANSFERASE"/>
    <property type="match status" value="1"/>
</dbReference>
<accession>A0A1J4J9F3</accession>
<dbReference type="Pfam" id="PF00583">
    <property type="entry name" value="Acetyltransf_1"/>
    <property type="match status" value="1"/>
</dbReference>
<dbReference type="GeneID" id="94846868"/>
<feature type="domain" description="N-acetyltransferase" evidence="1">
    <location>
        <begin position="33"/>
        <end position="183"/>
    </location>
</feature>
<reference evidence="2" key="1">
    <citation type="submission" date="2016-10" db="EMBL/GenBank/DDBJ databases">
        <authorList>
            <person name="Benchimol M."/>
            <person name="Almeida L.G."/>
            <person name="Vasconcelos A.T."/>
            <person name="Perreira-Neves A."/>
            <person name="Rosa I.A."/>
            <person name="Tasca T."/>
            <person name="Bogo M.R."/>
            <person name="de Souza W."/>
        </authorList>
    </citation>
    <scope>NUCLEOTIDE SEQUENCE [LARGE SCALE GENOMIC DNA]</scope>
    <source>
        <strain evidence="2">K</strain>
    </source>
</reference>
<evidence type="ECO:0000313" key="2">
    <source>
        <dbReference type="EMBL" id="OHS95289.1"/>
    </source>
</evidence>